<feature type="region of interest" description="Disordered" evidence="1">
    <location>
        <begin position="105"/>
        <end position="130"/>
    </location>
</feature>
<feature type="compositionally biased region" description="Basic and acidic residues" evidence="1">
    <location>
        <begin position="911"/>
        <end position="930"/>
    </location>
</feature>
<feature type="region of interest" description="Disordered" evidence="1">
    <location>
        <begin position="1"/>
        <end position="20"/>
    </location>
</feature>
<comment type="caution">
    <text evidence="2">The sequence shown here is derived from an EMBL/GenBank/DDBJ whole genome shotgun (WGS) entry which is preliminary data.</text>
</comment>
<proteinExistence type="predicted"/>
<feature type="region of interest" description="Disordered" evidence="1">
    <location>
        <begin position="355"/>
        <end position="388"/>
    </location>
</feature>
<dbReference type="STRING" id="303698.A0A1V6TZQ2"/>
<organism evidence="2 3">
    <name type="scientific">Penicillium steckii</name>
    <dbReference type="NCBI Taxonomy" id="303698"/>
    <lineage>
        <taxon>Eukaryota</taxon>
        <taxon>Fungi</taxon>
        <taxon>Dikarya</taxon>
        <taxon>Ascomycota</taxon>
        <taxon>Pezizomycotina</taxon>
        <taxon>Eurotiomycetes</taxon>
        <taxon>Eurotiomycetidae</taxon>
        <taxon>Eurotiales</taxon>
        <taxon>Aspergillaceae</taxon>
        <taxon>Penicillium</taxon>
    </lineage>
</organism>
<feature type="compositionally biased region" description="Gly residues" evidence="1">
    <location>
        <begin position="986"/>
        <end position="1076"/>
    </location>
</feature>
<feature type="compositionally biased region" description="Basic and acidic residues" evidence="1">
    <location>
        <begin position="885"/>
        <end position="903"/>
    </location>
</feature>
<reference evidence="3" key="1">
    <citation type="journal article" date="2017" name="Nat. Microbiol.">
        <title>Global analysis of biosynthetic gene clusters reveals vast potential of secondary metabolite production in Penicillium species.</title>
        <authorList>
            <person name="Nielsen J.C."/>
            <person name="Grijseels S."/>
            <person name="Prigent S."/>
            <person name="Ji B."/>
            <person name="Dainat J."/>
            <person name="Nielsen K.F."/>
            <person name="Frisvad J.C."/>
            <person name="Workman M."/>
            <person name="Nielsen J."/>
        </authorList>
    </citation>
    <scope>NUCLEOTIDE SEQUENCE [LARGE SCALE GENOMIC DNA]</scope>
    <source>
        <strain evidence="3">IBT 24891</strain>
    </source>
</reference>
<evidence type="ECO:0000313" key="3">
    <source>
        <dbReference type="Proteomes" id="UP000191285"/>
    </source>
</evidence>
<evidence type="ECO:0000313" key="2">
    <source>
        <dbReference type="EMBL" id="OQE31818.1"/>
    </source>
</evidence>
<feature type="region of interest" description="Disordered" evidence="1">
    <location>
        <begin position="878"/>
        <end position="1082"/>
    </location>
</feature>
<gene>
    <name evidence="2" type="ORF">PENSTE_c001G00710</name>
</gene>
<dbReference type="Proteomes" id="UP000191285">
    <property type="component" value="Unassembled WGS sequence"/>
</dbReference>
<dbReference type="EMBL" id="MLKD01000001">
    <property type="protein sequence ID" value="OQE31818.1"/>
    <property type="molecule type" value="Genomic_DNA"/>
</dbReference>
<keyword evidence="3" id="KW-1185">Reference proteome</keyword>
<evidence type="ECO:0008006" key="4">
    <source>
        <dbReference type="Google" id="ProtNLM"/>
    </source>
</evidence>
<evidence type="ECO:0000256" key="1">
    <source>
        <dbReference type="SAM" id="MobiDB-lite"/>
    </source>
</evidence>
<protein>
    <recommendedName>
        <fullName evidence="4">ZZ-type domain-containing protein</fullName>
    </recommendedName>
</protein>
<sequence length="1082" mass="120915">MSCFGLHQSKKSLPSITPSRRQHWTKIGPAETHLYESVKNIYWLGVEQELENILRTLSTWQRDTNSQINIEDEDNHIHGYDTFLDQVSKEARDFAAAYAKKAKEAAENSKDVKAAPGKGRLPPWPEEPKEELDSLSYKTGLKDEVKAEISSLPCLSGIEKRACILLQAADKLIEYRPPLQELGIWSSPTIPQLTQHASETSLPQFNPLRCQECTGIIRGSMFAQEVGHTREYICEDCYRKSHYGKKGYKKIHKHCILPEAITPEVSRNMCTCKDVPTLDKDGKLRSLFPVPVDENHKREGDARCKILNLDRDIALAKLHGLITVVSEQENAAKPSKVRSFLGKLNIDKNVSLSNRKELPRTEKLPSDHKYEKSSSFKKNDEHKTTTTEAEADGNIPFFFRQFTRQYPFGNVHMGLRVGPLIIENGVQHTKSGALISLREYPIFHDRLDVGKFQPSLAVSAEETRHVWKQDRQVGDPKRYKAIMKQIVGVPFTGLFSGSANSKVELEIIRLLIEGSQIPLDDPGVSHVEKDSALKKVLIRVRRKLETLIGDRLKIYLHSFVQRLMDPNIPLTWSWSSNNCQTFCNNIIDNDLFGSLTSVRDKDDLQPNPNSKEDPLYLMSFVCPYEGYLRNKIDTKYDVPQGLIEEYLFKFHFGIHDDADIIDTLQEYWFDWGAFGGPLYKNQDLFPWDCTEAYGRYPTRCNECNIAKHVLAFPFDSWSISELHLHRDPNLYPQKESSWIQNRLKVLSAMSSLSRAAVGMAKSQKFRDTTKWLHLESNRRSPADSVKLRVKLGGIHRAQPYSHSYEAGKYHQYFTATWAIRHRLQQIKEYEFLRDRRASMPDYVANYAVRKLPDAVMELYNQQLWEFTMGSVVFDDSIPNATNSTKPEDTYHETSESLEDHETSETNNPSHGNRDKNSHDNADDNVHADHHSQHHNLPSHANAFGSSNTPISPPSNPHSSTSVTHRSSLDDSYLPQNSYPYGRGAPDSGGGLSHGGGGSSDIGGTSSSGGGLSHSGGTSSGGGGYSYSGGGNSYSGGTSSSGGGLSHSGGTSSSGGGHSYSGGGHSYSGGTSSGRGGSSYPYD</sequence>
<dbReference type="AlphaFoldDB" id="A0A1V6TZQ2"/>
<dbReference type="OrthoDB" id="4455544at2759"/>
<name>A0A1V6TZQ2_9EURO</name>
<feature type="compositionally biased region" description="Basic and acidic residues" evidence="1">
    <location>
        <begin position="355"/>
        <end position="385"/>
    </location>
</feature>
<accession>A0A1V6TZQ2</accession>